<dbReference type="GO" id="GO:0036128">
    <property type="term" value="C:CatSper complex"/>
    <property type="evidence" value="ECO:0007669"/>
    <property type="project" value="InterPro"/>
</dbReference>
<name>A0A2K5EDU1_AOTNA</name>
<dbReference type="GO" id="GO:0097228">
    <property type="term" value="C:sperm principal piece"/>
    <property type="evidence" value="ECO:0007669"/>
    <property type="project" value="Ensembl"/>
</dbReference>
<dbReference type="PANTHER" id="PTHR42155:SF1">
    <property type="entry name" value="CATION CHANNEL SPERM-ASSOCIATED AUXILIARY SUBUNIT ZETA"/>
    <property type="match status" value="1"/>
</dbReference>
<dbReference type="PANTHER" id="PTHR42155">
    <property type="entry name" value="CATION CHANNEL SPERM-ASSOCIATED PROTEIN SUBUNIT ZETA"/>
    <property type="match status" value="1"/>
</dbReference>
<evidence type="ECO:0000256" key="1">
    <source>
        <dbReference type="SAM" id="MobiDB-lite"/>
    </source>
</evidence>
<feature type="region of interest" description="Disordered" evidence="1">
    <location>
        <begin position="1"/>
        <end position="30"/>
    </location>
</feature>
<reference evidence="2" key="2">
    <citation type="submission" date="2025-09" db="UniProtKB">
        <authorList>
            <consortium name="Ensembl"/>
        </authorList>
    </citation>
    <scope>IDENTIFICATION</scope>
</reference>
<proteinExistence type="predicted"/>
<dbReference type="GO" id="GO:0005737">
    <property type="term" value="C:cytoplasm"/>
    <property type="evidence" value="ECO:0007669"/>
    <property type="project" value="Ensembl"/>
</dbReference>
<dbReference type="GeneID" id="105724471"/>
<feature type="region of interest" description="Disordered" evidence="1">
    <location>
        <begin position="196"/>
        <end position="218"/>
    </location>
</feature>
<dbReference type="GO" id="GO:0048240">
    <property type="term" value="P:sperm capacitation"/>
    <property type="evidence" value="ECO:0007669"/>
    <property type="project" value="InterPro"/>
</dbReference>
<sequence>MEEKPSKVSHKSLDRHGSDEERKESVRSDIRDLWTTATLSQSELNTPLSDVCENFDAEGRSISQTRGWYGQGRRSLDEGDKASQKLRRSSSMEISQRKEDTASELKAEKSSSMSSLDIVKHIPHHAYWAEQQNRLPLPLIELMENEALEILTQALRSYRLGIGRDHFLTKELQQYIEGLKKRRSKRLYVIVKDTLGSGRPEPAQCHAGSPGPSLTPSE</sequence>
<dbReference type="InterPro" id="IPR039019">
    <property type="entry name" value="CATSPERZ"/>
</dbReference>
<dbReference type="GO" id="GO:0030317">
    <property type="term" value="P:flagellated sperm motility"/>
    <property type="evidence" value="ECO:0007669"/>
    <property type="project" value="InterPro"/>
</dbReference>
<evidence type="ECO:0000313" key="2">
    <source>
        <dbReference type="Ensembl" id="ENSANAP00000031324.1"/>
    </source>
</evidence>
<dbReference type="OrthoDB" id="9451709at2759"/>
<accession>A0A2K5EDU1</accession>
<dbReference type="OMA" id="SHKPEEM"/>
<reference evidence="2" key="1">
    <citation type="submission" date="2025-08" db="UniProtKB">
        <authorList>
            <consortium name="Ensembl"/>
        </authorList>
    </citation>
    <scope>IDENTIFICATION</scope>
</reference>
<dbReference type="CTD" id="25858"/>
<feature type="compositionally biased region" description="Basic and acidic residues" evidence="1">
    <location>
        <begin position="95"/>
        <end position="109"/>
    </location>
</feature>
<feature type="region of interest" description="Disordered" evidence="1">
    <location>
        <begin position="66"/>
        <end position="110"/>
    </location>
</feature>
<dbReference type="GeneTree" id="ENSGT00400000022853"/>
<keyword evidence="3" id="KW-1185">Reference proteome</keyword>
<dbReference type="Proteomes" id="UP000233020">
    <property type="component" value="Unplaced"/>
</dbReference>
<protein>
    <submittedName>
        <fullName evidence="2">Catsper channel auxiliary subunit zeta</fullName>
    </submittedName>
</protein>
<dbReference type="KEGG" id="anan:105724471"/>
<organism evidence="2 3">
    <name type="scientific">Aotus nancymaae</name>
    <name type="common">Ma's night monkey</name>
    <dbReference type="NCBI Taxonomy" id="37293"/>
    <lineage>
        <taxon>Eukaryota</taxon>
        <taxon>Metazoa</taxon>
        <taxon>Chordata</taxon>
        <taxon>Craniata</taxon>
        <taxon>Vertebrata</taxon>
        <taxon>Euteleostomi</taxon>
        <taxon>Mammalia</taxon>
        <taxon>Eutheria</taxon>
        <taxon>Euarchontoglires</taxon>
        <taxon>Primates</taxon>
        <taxon>Haplorrhini</taxon>
        <taxon>Platyrrhini</taxon>
        <taxon>Aotidae</taxon>
        <taxon>Aotus</taxon>
    </lineage>
</organism>
<dbReference type="AlphaFoldDB" id="A0A2K5EDU1"/>
<feature type="compositionally biased region" description="Basic and acidic residues" evidence="1">
    <location>
        <begin position="74"/>
        <end position="83"/>
    </location>
</feature>
<dbReference type="STRING" id="37293.ENSANAP00000031324"/>
<gene>
    <name evidence="2" type="primary">CATSPERZ</name>
</gene>
<dbReference type="Ensembl" id="ENSANAT00000049368.1">
    <property type="protein sequence ID" value="ENSANAP00000031324.1"/>
    <property type="gene ID" value="ENSANAG00000033403.1"/>
</dbReference>
<evidence type="ECO:0000313" key="3">
    <source>
        <dbReference type="Proteomes" id="UP000233020"/>
    </source>
</evidence>